<feature type="region of interest" description="Disordered" evidence="6">
    <location>
        <begin position="24"/>
        <end position="50"/>
    </location>
</feature>
<keyword evidence="2" id="KW-0547">Nucleotide-binding</keyword>
<dbReference type="RefSeq" id="XP_035691112.1">
    <property type="nucleotide sequence ID" value="XM_035835219.1"/>
</dbReference>
<dbReference type="Proteomes" id="UP000001554">
    <property type="component" value="Chromosome 11"/>
</dbReference>
<proteinExistence type="inferred from homology"/>
<organism evidence="7 8">
    <name type="scientific">Branchiostoma floridae</name>
    <name type="common">Florida lancelet</name>
    <name type="synonym">Amphioxus</name>
    <dbReference type="NCBI Taxonomy" id="7739"/>
    <lineage>
        <taxon>Eukaryota</taxon>
        <taxon>Metazoa</taxon>
        <taxon>Chordata</taxon>
        <taxon>Cephalochordata</taxon>
        <taxon>Leptocardii</taxon>
        <taxon>Amphioxiformes</taxon>
        <taxon>Branchiostomatidae</taxon>
        <taxon>Branchiostoma</taxon>
    </lineage>
</organism>
<reference evidence="7" key="1">
    <citation type="journal article" date="2020" name="Nat. Ecol. Evol.">
        <title>Deeply conserved synteny resolves early events in vertebrate evolution.</title>
        <authorList>
            <person name="Simakov O."/>
            <person name="Marletaz F."/>
            <person name="Yue J.X."/>
            <person name="O'Connell B."/>
            <person name="Jenkins J."/>
            <person name="Brandt A."/>
            <person name="Calef R."/>
            <person name="Tung C.H."/>
            <person name="Huang T.K."/>
            <person name="Schmutz J."/>
            <person name="Satoh N."/>
            <person name="Yu J.K."/>
            <person name="Putnam N.H."/>
            <person name="Green R.E."/>
            <person name="Rokhsar D.S."/>
        </authorList>
    </citation>
    <scope>NUCLEOTIDE SEQUENCE [LARGE SCALE GENOMIC DNA]</scope>
    <source>
        <strain evidence="7">S238N-H82</strain>
    </source>
</reference>
<gene>
    <name evidence="8" type="primary">LOC118426008</name>
</gene>
<dbReference type="OrthoDB" id="275177at2759"/>
<dbReference type="AlphaFoldDB" id="A0A9J7N2Y6"/>
<reference evidence="8" key="2">
    <citation type="submission" date="2025-08" db="UniProtKB">
        <authorList>
            <consortium name="RefSeq"/>
        </authorList>
    </citation>
    <scope>IDENTIFICATION</scope>
    <source>
        <strain evidence="8">S238N-H82</strain>
        <tissue evidence="8">Testes</tissue>
    </source>
</reference>
<dbReference type="GeneID" id="118426008"/>
<sequence length="250" mass="27807">MIKLLPDSRDARFYNVQDLAKLTDMSESANGSPQGDEPKTKGTRSGRRSVLGHVKMSGQRSNIPEMFKVKVLVLGPCESGKTVLSNFLADATEMSGDYMPTQGVRILEFENNGLNVGGRTVNAEVELWDCSGDHKFEQCWPAIQQETNGVLLVFNPDQPNHDKELETWYSHFVSQQGMKDSQCLAFAHHKPSTSDKARGHLSSLLSKVTVVHSNIDEDGDSVRQEFSNFLTNILSTMSDNRDKEELSIIS</sequence>
<dbReference type="SUPFAM" id="SSF52540">
    <property type="entry name" value="P-loop containing nucleoside triphosphate hydrolases"/>
    <property type="match status" value="1"/>
</dbReference>
<evidence type="ECO:0000256" key="1">
    <source>
        <dbReference type="ARBA" id="ARBA00006270"/>
    </source>
</evidence>
<evidence type="ECO:0000313" key="8">
    <source>
        <dbReference type="RefSeq" id="XP_035691112.1"/>
    </source>
</evidence>
<dbReference type="GO" id="GO:0005525">
    <property type="term" value="F:GTP binding"/>
    <property type="evidence" value="ECO:0007669"/>
    <property type="project" value="UniProtKB-KW"/>
</dbReference>
<evidence type="ECO:0000256" key="2">
    <source>
        <dbReference type="ARBA" id="ARBA00022741"/>
    </source>
</evidence>
<accession>A0A9J7N2Y6</accession>
<keyword evidence="7" id="KW-1185">Reference proteome</keyword>
<dbReference type="FunFam" id="3.40.50.300:FF:001100">
    <property type="entry name" value="intraflagellar transport protein 22 homolog"/>
    <property type="match status" value="1"/>
</dbReference>
<dbReference type="KEGG" id="bfo:118426008"/>
<dbReference type="Pfam" id="PF08477">
    <property type="entry name" value="Roc"/>
    <property type="match status" value="1"/>
</dbReference>
<dbReference type="GO" id="GO:0005929">
    <property type="term" value="C:cilium"/>
    <property type="evidence" value="ECO:0007669"/>
    <property type="project" value="UniProtKB-ARBA"/>
</dbReference>
<evidence type="ECO:0000256" key="6">
    <source>
        <dbReference type="SAM" id="MobiDB-lite"/>
    </source>
</evidence>
<dbReference type="GO" id="GO:0030990">
    <property type="term" value="C:intraciliary transport particle"/>
    <property type="evidence" value="ECO:0007669"/>
    <property type="project" value="UniProtKB-ARBA"/>
</dbReference>
<dbReference type="OMA" id="NERHDQE"/>
<name>A0A9J7N2Y6_BRAFL</name>
<keyword evidence="3" id="KW-0342">GTP-binding</keyword>
<dbReference type="InterPro" id="IPR027417">
    <property type="entry name" value="P-loop_NTPase"/>
</dbReference>
<protein>
    <recommendedName>
        <fullName evidence="4">Intraflagellar transport protein 22 homolog</fullName>
    </recommendedName>
    <alternativeName>
        <fullName evidence="5">Rab-like protein 5</fullName>
    </alternativeName>
</protein>
<evidence type="ECO:0000256" key="3">
    <source>
        <dbReference type="ARBA" id="ARBA00023134"/>
    </source>
</evidence>
<dbReference type="Gene3D" id="3.40.50.300">
    <property type="entry name" value="P-loop containing nucleotide triphosphate hydrolases"/>
    <property type="match status" value="1"/>
</dbReference>
<evidence type="ECO:0000313" key="7">
    <source>
        <dbReference type="Proteomes" id="UP000001554"/>
    </source>
</evidence>
<comment type="similarity">
    <text evidence="1">Belongs to the small GTPase superfamily. Rab family.</text>
</comment>
<evidence type="ECO:0000256" key="4">
    <source>
        <dbReference type="ARBA" id="ARBA00040799"/>
    </source>
</evidence>
<evidence type="ECO:0000256" key="5">
    <source>
        <dbReference type="ARBA" id="ARBA00041562"/>
    </source>
</evidence>